<name>A6TR73_ALKMQ</name>
<sequence length="184" mass="21719">MWGEIVRRYIAIFLIGVIIKILDDEIDQDFYHKGHFYLEIMKHRLPYCLLFMSMAMILDPFYSFGLFTSAYALGMFRKLNLMLPSQLKSYQELLLIIFINLLLIPVWIFLHSMIIIMIIQLMDDLMDCYYDRKYGFPNLVNSFGKVEVSITILILVVISFMMSWINTLIIIPVAILINYLYSSL</sequence>
<dbReference type="EMBL" id="CP000724">
    <property type="protein sequence ID" value="ABR48691.1"/>
    <property type="molecule type" value="Genomic_DNA"/>
</dbReference>
<dbReference type="AlphaFoldDB" id="A6TR73"/>
<evidence type="ECO:0000256" key="1">
    <source>
        <dbReference type="SAM" id="Phobius"/>
    </source>
</evidence>
<evidence type="ECO:0000313" key="2">
    <source>
        <dbReference type="EMBL" id="ABR48691.1"/>
    </source>
</evidence>
<feature type="transmembrane region" description="Helical" evidence="1">
    <location>
        <begin position="44"/>
        <end position="73"/>
    </location>
</feature>
<proteinExistence type="predicted"/>
<dbReference type="OrthoDB" id="1680253at2"/>
<keyword evidence="1" id="KW-0812">Transmembrane</keyword>
<evidence type="ECO:0000313" key="3">
    <source>
        <dbReference type="Proteomes" id="UP000001572"/>
    </source>
</evidence>
<feature type="transmembrane region" description="Helical" evidence="1">
    <location>
        <begin position="6"/>
        <end position="23"/>
    </location>
</feature>
<evidence type="ECO:0008006" key="4">
    <source>
        <dbReference type="Google" id="ProtNLM"/>
    </source>
</evidence>
<keyword evidence="1" id="KW-1133">Transmembrane helix</keyword>
<keyword evidence="1" id="KW-0472">Membrane</keyword>
<dbReference type="eggNOG" id="ENOG5032YCM">
    <property type="taxonomic scope" value="Bacteria"/>
</dbReference>
<dbReference type="HOGENOM" id="CLU_118898_0_0_9"/>
<reference evidence="3" key="1">
    <citation type="journal article" date="2016" name="Genome Announc.">
        <title>Complete genome sequence of Alkaliphilus metalliredigens strain QYMF, an alkaliphilic and metal-reducing bacterium isolated from borax-contaminated leachate ponds.</title>
        <authorList>
            <person name="Hwang C."/>
            <person name="Copeland A."/>
            <person name="Lucas S."/>
            <person name="Lapidus A."/>
            <person name="Barry K."/>
            <person name="Detter J.C."/>
            <person name="Glavina Del Rio T."/>
            <person name="Hammon N."/>
            <person name="Israni S."/>
            <person name="Dalin E."/>
            <person name="Tice H."/>
            <person name="Pitluck S."/>
            <person name="Chertkov O."/>
            <person name="Brettin T."/>
            <person name="Bruce D."/>
            <person name="Han C."/>
            <person name="Schmutz J."/>
            <person name="Larimer F."/>
            <person name="Land M.L."/>
            <person name="Hauser L."/>
            <person name="Kyrpides N."/>
            <person name="Mikhailova N."/>
            <person name="Ye Q."/>
            <person name="Zhou J."/>
            <person name="Richardson P."/>
            <person name="Fields M.W."/>
        </authorList>
    </citation>
    <scope>NUCLEOTIDE SEQUENCE [LARGE SCALE GENOMIC DNA]</scope>
    <source>
        <strain evidence="3">QYMF</strain>
    </source>
</reference>
<dbReference type="STRING" id="293826.Amet_2538"/>
<keyword evidence="3" id="KW-1185">Reference proteome</keyword>
<dbReference type="RefSeq" id="WP_012063665.1">
    <property type="nucleotide sequence ID" value="NC_009633.1"/>
</dbReference>
<organism evidence="2 3">
    <name type="scientific">Alkaliphilus metalliredigens (strain QYMF)</name>
    <dbReference type="NCBI Taxonomy" id="293826"/>
    <lineage>
        <taxon>Bacteria</taxon>
        <taxon>Bacillati</taxon>
        <taxon>Bacillota</taxon>
        <taxon>Clostridia</taxon>
        <taxon>Peptostreptococcales</taxon>
        <taxon>Natronincolaceae</taxon>
        <taxon>Alkaliphilus</taxon>
    </lineage>
</organism>
<dbReference type="KEGG" id="amt:Amet_2538"/>
<feature type="transmembrane region" description="Helical" evidence="1">
    <location>
        <begin position="164"/>
        <end position="181"/>
    </location>
</feature>
<dbReference type="Proteomes" id="UP000001572">
    <property type="component" value="Chromosome"/>
</dbReference>
<protein>
    <recommendedName>
        <fullName evidence="4">UbiA prenyltransferase</fullName>
    </recommendedName>
</protein>
<accession>A6TR73</accession>
<feature type="transmembrane region" description="Helical" evidence="1">
    <location>
        <begin position="93"/>
        <end position="119"/>
    </location>
</feature>
<gene>
    <name evidence="2" type="ordered locus">Amet_2538</name>
</gene>